<keyword evidence="9" id="KW-1185">Reference proteome</keyword>
<keyword evidence="3" id="KW-1003">Cell membrane</keyword>
<proteinExistence type="inferred from homology"/>
<evidence type="ECO:0000256" key="7">
    <source>
        <dbReference type="SAM" id="Phobius"/>
    </source>
</evidence>
<evidence type="ECO:0000313" key="8">
    <source>
        <dbReference type="EMBL" id="QWG03348.1"/>
    </source>
</evidence>
<dbReference type="RefSeq" id="WP_169663994.1">
    <property type="nucleotide sequence ID" value="NZ_CP076132.1"/>
</dbReference>
<keyword evidence="5 7" id="KW-1133">Transmembrane helix</keyword>
<feature type="transmembrane region" description="Helical" evidence="7">
    <location>
        <begin position="52"/>
        <end position="71"/>
    </location>
</feature>
<feature type="transmembrane region" description="Helical" evidence="7">
    <location>
        <begin position="124"/>
        <end position="145"/>
    </location>
</feature>
<organism evidence="8 9">
    <name type="scientific">Flammeovirga yaeyamensis</name>
    <dbReference type="NCBI Taxonomy" id="367791"/>
    <lineage>
        <taxon>Bacteria</taxon>
        <taxon>Pseudomonadati</taxon>
        <taxon>Bacteroidota</taxon>
        <taxon>Cytophagia</taxon>
        <taxon>Cytophagales</taxon>
        <taxon>Flammeovirgaceae</taxon>
        <taxon>Flammeovirga</taxon>
    </lineage>
</organism>
<comment type="subcellular location">
    <subcellularLocation>
        <location evidence="1">Cell membrane</location>
        <topology evidence="1">Multi-pass membrane protein</topology>
    </subcellularLocation>
</comment>
<evidence type="ECO:0000256" key="1">
    <source>
        <dbReference type="ARBA" id="ARBA00004651"/>
    </source>
</evidence>
<name>A0AAX1NBF4_9BACT</name>
<evidence type="ECO:0000256" key="6">
    <source>
        <dbReference type="ARBA" id="ARBA00023136"/>
    </source>
</evidence>
<feature type="transmembrane region" description="Helical" evidence="7">
    <location>
        <begin position="190"/>
        <end position="211"/>
    </location>
</feature>
<dbReference type="Pfam" id="PF03994">
    <property type="entry name" value="DUF350"/>
    <property type="match status" value="2"/>
</dbReference>
<dbReference type="InterPro" id="IPR007140">
    <property type="entry name" value="DUF350"/>
</dbReference>
<feature type="transmembrane region" description="Helical" evidence="7">
    <location>
        <begin position="83"/>
        <end position="103"/>
    </location>
</feature>
<dbReference type="Proteomes" id="UP000678679">
    <property type="component" value="Chromosome 1"/>
</dbReference>
<feature type="transmembrane region" description="Helical" evidence="7">
    <location>
        <begin position="223"/>
        <end position="243"/>
    </location>
</feature>
<dbReference type="PANTHER" id="PTHR40043:SF1">
    <property type="entry name" value="UPF0719 INNER MEMBRANE PROTEIN YJFL"/>
    <property type="match status" value="1"/>
</dbReference>
<dbReference type="EMBL" id="CP076132">
    <property type="protein sequence ID" value="QWG03348.1"/>
    <property type="molecule type" value="Genomic_DNA"/>
</dbReference>
<keyword evidence="6 7" id="KW-0472">Membrane</keyword>
<dbReference type="PANTHER" id="PTHR40043">
    <property type="entry name" value="UPF0719 INNER MEMBRANE PROTEIN YJFL"/>
    <property type="match status" value="1"/>
</dbReference>
<evidence type="ECO:0000313" key="9">
    <source>
        <dbReference type="Proteomes" id="UP000678679"/>
    </source>
</evidence>
<dbReference type="AlphaFoldDB" id="A0AAX1NBF4"/>
<feature type="transmembrane region" description="Helical" evidence="7">
    <location>
        <begin position="263"/>
        <end position="282"/>
    </location>
</feature>
<feature type="transmembrane region" description="Helical" evidence="7">
    <location>
        <begin position="151"/>
        <end position="170"/>
    </location>
</feature>
<gene>
    <name evidence="8" type="ORF">KMW28_07115</name>
</gene>
<evidence type="ECO:0000256" key="4">
    <source>
        <dbReference type="ARBA" id="ARBA00022692"/>
    </source>
</evidence>
<dbReference type="KEGG" id="fya:KMW28_07115"/>
<evidence type="ECO:0000256" key="5">
    <source>
        <dbReference type="ARBA" id="ARBA00022989"/>
    </source>
</evidence>
<protein>
    <submittedName>
        <fullName evidence="8">DUF350 domain-containing protein</fullName>
    </submittedName>
</protein>
<feature type="transmembrane region" description="Helical" evidence="7">
    <location>
        <begin position="12"/>
        <end position="32"/>
    </location>
</feature>
<comment type="similarity">
    <text evidence="2">Belongs to the UPF0719 family.</text>
</comment>
<evidence type="ECO:0000256" key="2">
    <source>
        <dbReference type="ARBA" id="ARBA00005779"/>
    </source>
</evidence>
<dbReference type="GO" id="GO:0005886">
    <property type="term" value="C:plasma membrane"/>
    <property type="evidence" value="ECO:0007669"/>
    <property type="project" value="UniProtKB-SubCell"/>
</dbReference>
<accession>A0AAX1NBF4</accession>
<sequence>MENITEFNLDVWIARGAYIILFSVMLVIARLLKGLFIKDNVNKQLTDKDNLAYSISISGYFLGVAIIFFGANIGSSQGLMNDLVSVGLYAFGGIIAMFISRLINDFMIFNRVDNMKEIIDNKNISVGIVQFGTYVATGLMIGSSVSGDTGGWQETILFFIFGQAFLVSYLKGYIKFSRFHIQDDIKNNNVAVALSVTGKIIAIGLIVMLTLSHDFIGWKETFVTMFIDCALLTILLFVSTYLFDKVIIPKSALYHELVNDKNAGVGLMDGLFAILFAVLMFFCF</sequence>
<evidence type="ECO:0000256" key="3">
    <source>
        <dbReference type="ARBA" id="ARBA00022475"/>
    </source>
</evidence>
<keyword evidence="4 7" id="KW-0812">Transmembrane</keyword>
<reference evidence="8 9" key="1">
    <citation type="submission" date="2021-05" db="EMBL/GenBank/DDBJ databases">
        <title>Comparative genomic studies on the polysaccharide-degrading batcterial strains of the Flammeovirga genus.</title>
        <authorList>
            <person name="Zewei F."/>
            <person name="Zheng Z."/>
            <person name="Yu L."/>
            <person name="Ruyue G."/>
            <person name="Yanhong M."/>
            <person name="Yuanyuan C."/>
            <person name="Jingyan G."/>
            <person name="Wenjun H."/>
        </authorList>
    </citation>
    <scope>NUCLEOTIDE SEQUENCE [LARGE SCALE GENOMIC DNA]</scope>
    <source>
        <strain evidence="8 9">NBRC:100898</strain>
    </source>
</reference>